<dbReference type="Pfam" id="PF03372">
    <property type="entry name" value="Exo_endo_phos"/>
    <property type="match status" value="1"/>
</dbReference>
<feature type="domain" description="Endonuclease/exonuclease/phosphatase" evidence="3">
    <location>
        <begin position="177"/>
        <end position="410"/>
    </location>
</feature>
<accession>A0ABP7IDG0</accession>
<keyword evidence="2" id="KW-0812">Transmembrane</keyword>
<keyword evidence="5" id="KW-1185">Reference proteome</keyword>
<evidence type="ECO:0000256" key="2">
    <source>
        <dbReference type="SAM" id="Phobius"/>
    </source>
</evidence>
<dbReference type="RefSeq" id="WP_344942141.1">
    <property type="nucleotide sequence ID" value="NZ_BAAAZR010000009.1"/>
</dbReference>
<gene>
    <name evidence="4" type="ORF">GCM10022226_40490</name>
</gene>
<evidence type="ECO:0000313" key="5">
    <source>
        <dbReference type="Proteomes" id="UP001500888"/>
    </source>
</evidence>
<proteinExistence type="predicted"/>
<keyword evidence="4" id="KW-0255">Endonuclease</keyword>
<dbReference type="EMBL" id="BAAAZR010000009">
    <property type="protein sequence ID" value="GAA3815629.1"/>
    <property type="molecule type" value="Genomic_DNA"/>
</dbReference>
<dbReference type="InterPro" id="IPR005135">
    <property type="entry name" value="Endo/exonuclease/phosphatase"/>
</dbReference>
<evidence type="ECO:0000259" key="3">
    <source>
        <dbReference type="Pfam" id="PF03372"/>
    </source>
</evidence>
<name>A0ABP7IDG0_9ACTN</name>
<evidence type="ECO:0000256" key="1">
    <source>
        <dbReference type="SAM" id="MobiDB-lite"/>
    </source>
</evidence>
<dbReference type="Proteomes" id="UP001500888">
    <property type="component" value="Unassembled WGS sequence"/>
</dbReference>
<feature type="region of interest" description="Disordered" evidence="1">
    <location>
        <begin position="1"/>
        <end position="71"/>
    </location>
</feature>
<keyword evidence="2" id="KW-1133">Transmembrane helix</keyword>
<feature type="transmembrane region" description="Helical" evidence="2">
    <location>
        <begin position="78"/>
        <end position="100"/>
    </location>
</feature>
<keyword evidence="2" id="KW-0472">Membrane</keyword>
<sequence>MRLDDTAPRTLTPGGHPTDPEDTPQRTGISGPESTRLRPGTTGPEDVPRRPGTTGSEDTRQRRGTAGARSPGSIAGAVLRWLTLGAAVAWTAFVVLHHLLSGRFWLWLLPDLLPPVVYLAAPLVLLAAARLAGRSRRWCRALAVAALVLGAGHSGTNLGALTGNGGPVPAGALRLVSWNTEYWAQGERPERFYGYLKSRHADVYLLQEYMHWENGAPRRIDDLSRLRREFPGYHIAVQGELVTLSRFPIVATPRVGPARALGPTSPWRSVFDLSKVLRTDLRVGASVLTAYNVHIPAQYKLGDDPLTPRFYTDLYGRDSARRAQFGGLRFDIGANRNPVVVAGDFNTTAAMGDLRGLPARLSDAGHAAGSLYPASWPAAGPTLWRLDWTFTAGPQVHRYRFLDPQGMSDHHAQEVLISLEPPRS</sequence>
<keyword evidence="4" id="KW-0378">Hydrolase</keyword>
<protein>
    <submittedName>
        <fullName evidence="4">Endonuclease/exonuclease/phosphatase family protein</fullName>
    </submittedName>
</protein>
<keyword evidence="4" id="KW-0540">Nuclease</keyword>
<dbReference type="SUPFAM" id="SSF56219">
    <property type="entry name" value="DNase I-like"/>
    <property type="match status" value="1"/>
</dbReference>
<dbReference type="Gene3D" id="3.60.10.10">
    <property type="entry name" value="Endonuclease/exonuclease/phosphatase"/>
    <property type="match status" value="1"/>
</dbReference>
<reference evidence="5" key="1">
    <citation type="journal article" date="2019" name="Int. J. Syst. Evol. Microbiol.">
        <title>The Global Catalogue of Microorganisms (GCM) 10K type strain sequencing project: providing services to taxonomists for standard genome sequencing and annotation.</title>
        <authorList>
            <consortium name="The Broad Institute Genomics Platform"/>
            <consortium name="The Broad Institute Genome Sequencing Center for Infectious Disease"/>
            <person name="Wu L."/>
            <person name="Ma J."/>
        </authorList>
    </citation>
    <scope>NUCLEOTIDE SEQUENCE [LARGE SCALE GENOMIC DNA]</scope>
    <source>
        <strain evidence="5">JCM 16908</strain>
    </source>
</reference>
<comment type="caution">
    <text evidence="4">The sequence shown here is derived from an EMBL/GenBank/DDBJ whole genome shotgun (WGS) entry which is preliminary data.</text>
</comment>
<dbReference type="InterPro" id="IPR036691">
    <property type="entry name" value="Endo/exonu/phosph_ase_sf"/>
</dbReference>
<dbReference type="GO" id="GO:0004519">
    <property type="term" value="F:endonuclease activity"/>
    <property type="evidence" value="ECO:0007669"/>
    <property type="project" value="UniProtKB-KW"/>
</dbReference>
<evidence type="ECO:0000313" key="4">
    <source>
        <dbReference type="EMBL" id="GAA3815629.1"/>
    </source>
</evidence>
<organism evidence="4 5">
    <name type="scientific">Sphaerisporangium flaviroseum</name>
    <dbReference type="NCBI Taxonomy" id="509199"/>
    <lineage>
        <taxon>Bacteria</taxon>
        <taxon>Bacillati</taxon>
        <taxon>Actinomycetota</taxon>
        <taxon>Actinomycetes</taxon>
        <taxon>Streptosporangiales</taxon>
        <taxon>Streptosporangiaceae</taxon>
        <taxon>Sphaerisporangium</taxon>
    </lineage>
</organism>
<feature type="transmembrane region" description="Helical" evidence="2">
    <location>
        <begin position="112"/>
        <end position="132"/>
    </location>
</feature>